<name>A0A9D4XVU9_PEA</name>
<reference evidence="2 3" key="1">
    <citation type="journal article" date="2022" name="Nat. Genet.">
        <title>Improved pea reference genome and pan-genome highlight genomic features and evolutionary characteristics.</title>
        <authorList>
            <person name="Yang T."/>
            <person name="Liu R."/>
            <person name="Luo Y."/>
            <person name="Hu S."/>
            <person name="Wang D."/>
            <person name="Wang C."/>
            <person name="Pandey M.K."/>
            <person name="Ge S."/>
            <person name="Xu Q."/>
            <person name="Li N."/>
            <person name="Li G."/>
            <person name="Huang Y."/>
            <person name="Saxena R.K."/>
            <person name="Ji Y."/>
            <person name="Li M."/>
            <person name="Yan X."/>
            <person name="He Y."/>
            <person name="Liu Y."/>
            <person name="Wang X."/>
            <person name="Xiang C."/>
            <person name="Varshney R.K."/>
            <person name="Ding H."/>
            <person name="Gao S."/>
            <person name="Zong X."/>
        </authorList>
    </citation>
    <scope>NUCLEOTIDE SEQUENCE [LARGE SCALE GENOMIC DNA]</scope>
    <source>
        <strain evidence="2 3">cv. Zhongwan 6</strain>
    </source>
</reference>
<dbReference type="EMBL" id="JAMSHJ010000003">
    <property type="protein sequence ID" value="KAI5426115.1"/>
    <property type="molecule type" value="Genomic_DNA"/>
</dbReference>
<protein>
    <recommendedName>
        <fullName evidence="4">Reverse transcriptase zinc-binding domain-containing protein</fullName>
    </recommendedName>
</protein>
<evidence type="ECO:0008006" key="4">
    <source>
        <dbReference type="Google" id="ProtNLM"/>
    </source>
</evidence>
<accession>A0A9D4XVU9</accession>
<dbReference type="AlphaFoldDB" id="A0A9D4XVU9"/>
<feature type="transmembrane region" description="Helical" evidence="1">
    <location>
        <begin position="16"/>
        <end position="38"/>
    </location>
</feature>
<dbReference type="PANTHER" id="PTHR33116">
    <property type="entry name" value="REVERSE TRANSCRIPTASE ZINC-BINDING DOMAIN-CONTAINING PROTEIN-RELATED-RELATED"/>
    <property type="match status" value="1"/>
</dbReference>
<gene>
    <name evidence="2" type="ORF">KIW84_031800</name>
</gene>
<dbReference type="PANTHER" id="PTHR33116:SF78">
    <property type="entry name" value="OS12G0587133 PROTEIN"/>
    <property type="match status" value="1"/>
</dbReference>
<keyword evidence="3" id="KW-1185">Reference proteome</keyword>
<evidence type="ECO:0000313" key="3">
    <source>
        <dbReference type="Proteomes" id="UP001058974"/>
    </source>
</evidence>
<dbReference type="Gramene" id="Psat03G0180000-T1">
    <property type="protein sequence ID" value="KAI5426115.1"/>
    <property type="gene ID" value="KIW84_031800"/>
</dbReference>
<comment type="caution">
    <text evidence="2">The sequence shown here is derived from an EMBL/GenBank/DDBJ whole genome shotgun (WGS) entry which is preliminary data.</text>
</comment>
<dbReference type="Proteomes" id="UP001058974">
    <property type="component" value="Chromosome 3"/>
</dbReference>
<evidence type="ECO:0000256" key="1">
    <source>
        <dbReference type="SAM" id="Phobius"/>
    </source>
</evidence>
<organism evidence="2 3">
    <name type="scientific">Pisum sativum</name>
    <name type="common">Garden pea</name>
    <name type="synonym">Lathyrus oleraceus</name>
    <dbReference type="NCBI Taxonomy" id="3888"/>
    <lineage>
        <taxon>Eukaryota</taxon>
        <taxon>Viridiplantae</taxon>
        <taxon>Streptophyta</taxon>
        <taxon>Embryophyta</taxon>
        <taxon>Tracheophyta</taxon>
        <taxon>Spermatophyta</taxon>
        <taxon>Magnoliopsida</taxon>
        <taxon>eudicotyledons</taxon>
        <taxon>Gunneridae</taxon>
        <taxon>Pentapetalae</taxon>
        <taxon>rosids</taxon>
        <taxon>fabids</taxon>
        <taxon>Fabales</taxon>
        <taxon>Fabaceae</taxon>
        <taxon>Papilionoideae</taxon>
        <taxon>50 kb inversion clade</taxon>
        <taxon>NPAAA clade</taxon>
        <taxon>Hologalegina</taxon>
        <taxon>IRL clade</taxon>
        <taxon>Fabeae</taxon>
        <taxon>Lathyrus</taxon>
    </lineage>
</organism>
<proteinExistence type="predicted"/>
<evidence type="ECO:0000313" key="2">
    <source>
        <dbReference type="EMBL" id="KAI5426115.1"/>
    </source>
</evidence>
<keyword evidence="1" id="KW-0812">Transmembrane</keyword>
<sequence>MSRGGYIHGKVGDYRWVVGFFLIISVLNGTTSFMLSFYKIPVKVKRQLTQIQSNFLWGGVSQKRSIHWVSYDKFFLPKDKGGLGVKDIGLFNVSLLLKWKWGILNDLTTVWSKMIEYRYRSFRFPILSSGIRIWRCWLSLKSIKEDYSELFMRSVLQVSGVDGMGDWVDKEWKWNLHLEKRSLDSGADSNSDVIDVELKVSLDILWNTSNPSKFILFTWRLLLDRLMTKNLLLHRVLFSSCWGKLQKDFSEKKAGMF</sequence>
<keyword evidence="1" id="KW-0472">Membrane</keyword>
<keyword evidence="1" id="KW-1133">Transmembrane helix</keyword>